<name>A0AAE1M4C9_9HYPO</name>
<dbReference type="PANTHER" id="PTHR46722:SF1">
    <property type="entry name" value="MITOCHONDRIAL IMPORT RECEPTOR SUBUNIT TOM7 HOMOLOG"/>
    <property type="match status" value="1"/>
</dbReference>
<keyword evidence="13" id="KW-1185">Reference proteome</keyword>
<dbReference type="GO" id="GO:0030150">
    <property type="term" value="P:protein import into mitochondrial matrix"/>
    <property type="evidence" value="ECO:0007669"/>
    <property type="project" value="InterPro"/>
</dbReference>
<comment type="subcellular location">
    <subcellularLocation>
        <location evidence="1">Mitochondrion outer membrane</location>
        <topology evidence="1">Single-pass membrane protein</topology>
    </subcellularLocation>
</comment>
<evidence type="ECO:0000313" key="13">
    <source>
        <dbReference type="Proteomes" id="UP001273209"/>
    </source>
</evidence>
<keyword evidence="6" id="KW-1000">Mitochondrion outer membrane</keyword>
<dbReference type="GO" id="GO:0005742">
    <property type="term" value="C:mitochondrial outer membrane translocase complex"/>
    <property type="evidence" value="ECO:0007669"/>
    <property type="project" value="InterPro"/>
</dbReference>
<comment type="similarity">
    <text evidence="2">Belongs to the Tom7 family.</text>
</comment>
<evidence type="ECO:0000256" key="9">
    <source>
        <dbReference type="ARBA" id="ARBA00023128"/>
    </source>
</evidence>
<evidence type="ECO:0000256" key="8">
    <source>
        <dbReference type="ARBA" id="ARBA00022989"/>
    </source>
</evidence>
<proteinExistence type="inferred from homology"/>
<evidence type="ECO:0000256" key="5">
    <source>
        <dbReference type="ARBA" id="ARBA00022692"/>
    </source>
</evidence>
<keyword evidence="7" id="KW-0653">Protein transport</keyword>
<keyword evidence="10" id="KW-0472">Membrane</keyword>
<evidence type="ECO:0000256" key="4">
    <source>
        <dbReference type="ARBA" id="ARBA00022448"/>
    </source>
</evidence>
<dbReference type="EMBL" id="JAWRVG010000023">
    <property type="protein sequence ID" value="KAK4071514.1"/>
    <property type="molecule type" value="Genomic_DNA"/>
</dbReference>
<accession>A0AAE1M4C9</accession>
<evidence type="ECO:0000256" key="11">
    <source>
        <dbReference type="ARBA" id="ARBA00032786"/>
    </source>
</evidence>
<evidence type="ECO:0000256" key="6">
    <source>
        <dbReference type="ARBA" id="ARBA00022787"/>
    </source>
</evidence>
<dbReference type="GO" id="GO:1903955">
    <property type="term" value="P:positive regulation of protein targeting to mitochondrion"/>
    <property type="evidence" value="ECO:0007669"/>
    <property type="project" value="TreeGrafter"/>
</dbReference>
<dbReference type="InterPro" id="IPR012621">
    <property type="entry name" value="Tom7"/>
</dbReference>
<keyword evidence="4" id="KW-0813">Transport</keyword>
<evidence type="ECO:0000313" key="12">
    <source>
        <dbReference type="EMBL" id="KAK4071514.1"/>
    </source>
</evidence>
<dbReference type="RefSeq" id="XP_062755032.1">
    <property type="nucleotide sequence ID" value="XM_062900770.1"/>
</dbReference>
<dbReference type="AlphaFoldDB" id="A0AAE1M4C9"/>
<dbReference type="PANTHER" id="PTHR46722">
    <property type="entry name" value="MITOCHONDRIAL IMPORT RECEPTOR SUBUNIT TOM7 HOMOLOG"/>
    <property type="match status" value="1"/>
</dbReference>
<organism evidence="12 13">
    <name type="scientific">Trichoderma aggressivum f. europaeum</name>
    <dbReference type="NCBI Taxonomy" id="173218"/>
    <lineage>
        <taxon>Eukaryota</taxon>
        <taxon>Fungi</taxon>
        <taxon>Dikarya</taxon>
        <taxon>Ascomycota</taxon>
        <taxon>Pezizomycotina</taxon>
        <taxon>Sordariomycetes</taxon>
        <taxon>Hypocreomycetidae</taxon>
        <taxon>Hypocreales</taxon>
        <taxon>Hypocreaceae</taxon>
        <taxon>Trichoderma</taxon>
    </lineage>
</organism>
<gene>
    <name evidence="12" type="ORF">Triagg1_6175</name>
</gene>
<dbReference type="Pfam" id="PF08038">
    <property type="entry name" value="Tom7"/>
    <property type="match status" value="1"/>
</dbReference>
<evidence type="ECO:0000256" key="3">
    <source>
        <dbReference type="ARBA" id="ARBA00014537"/>
    </source>
</evidence>
<dbReference type="Proteomes" id="UP001273209">
    <property type="component" value="Unassembled WGS sequence"/>
</dbReference>
<protein>
    <recommendedName>
        <fullName evidence="3">Mitochondrial import receptor subunit TOM7 homolog</fullName>
    </recommendedName>
    <alternativeName>
        <fullName evidence="11">Translocase of outer membrane 7 kDa subunit homolog</fullName>
    </alternativeName>
</protein>
<evidence type="ECO:0000256" key="2">
    <source>
        <dbReference type="ARBA" id="ARBA00010917"/>
    </source>
</evidence>
<comment type="caution">
    <text evidence="12">The sequence shown here is derived from an EMBL/GenBank/DDBJ whole genome shotgun (WGS) entry which is preliminary data.</text>
</comment>
<keyword evidence="9" id="KW-0496">Mitochondrion</keyword>
<keyword evidence="8" id="KW-1133">Transmembrane helix</keyword>
<evidence type="ECO:0000256" key="7">
    <source>
        <dbReference type="ARBA" id="ARBA00022927"/>
    </source>
</evidence>
<dbReference type="GeneID" id="87920675"/>
<reference evidence="12" key="1">
    <citation type="submission" date="2023-11" db="EMBL/GenBank/DDBJ databases">
        <title>The genome sequences of three competitors of mushroom-forming fungi.</title>
        <authorList>
            <person name="Beijen E."/>
            <person name="Ohm R.A."/>
        </authorList>
    </citation>
    <scope>NUCLEOTIDE SEQUENCE</scope>
    <source>
        <strain evidence="12">CBS 100526</strain>
    </source>
</reference>
<evidence type="ECO:0000256" key="10">
    <source>
        <dbReference type="ARBA" id="ARBA00023136"/>
    </source>
</evidence>
<keyword evidence="5" id="KW-0812">Transmembrane</keyword>
<evidence type="ECO:0000256" key="1">
    <source>
        <dbReference type="ARBA" id="ARBA00004572"/>
    </source>
</evidence>
<sequence>MFRQQRYNVPMYSRQTGFIKLARVEPALIGGRFPESRNDRISGELGSINLRTRISQRQHFLPFAPAARRPPDFKMFALSEESKERIAKLIDVSRVAIHYGYLPLILYLGYTRSDPRPSVIRYAVALKSKYTDKGR</sequence>